<protein>
    <submittedName>
        <fullName evidence="2">Uncharacterized protein</fullName>
    </submittedName>
</protein>
<name>A0A914DWE3_9BILA</name>
<dbReference type="WBParaSite" id="ACRNAN_scaffold4506.g8360.t1">
    <property type="protein sequence ID" value="ACRNAN_scaffold4506.g8360.t1"/>
    <property type="gene ID" value="ACRNAN_scaffold4506.g8360"/>
</dbReference>
<dbReference type="AlphaFoldDB" id="A0A914DWE3"/>
<accession>A0A914DWE3</accession>
<dbReference type="Proteomes" id="UP000887540">
    <property type="component" value="Unplaced"/>
</dbReference>
<proteinExistence type="predicted"/>
<sequence length="80" mass="9274">MRLPSASLHEENVTLGYTDATFSYIDATFGYIDSTFGYIDVTFSAMWNKNPRVCSITISCNDFKSKHRYFKEAWWTGIQK</sequence>
<keyword evidence="1" id="KW-1185">Reference proteome</keyword>
<evidence type="ECO:0000313" key="2">
    <source>
        <dbReference type="WBParaSite" id="ACRNAN_scaffold4506.g8360.t1"/>
    </source>
</evidence>
<evidence type="ECO:0000313" key="1">
    <source>
        <dbReference type="Proteomes" id="UP000887540"/>
    </source>
</evidence>
<reference evidence="2" key="1">
    <citation type="submission" date="2022-11" db="UniProtKB">
        <authorList>
            <consortium name="WormBaseParasite"/>
        </authorList>
    </citation>
    <scope>IDENTIFICATION</scope>
</reference>
<organism evidence="1 2">
    <name type="scientific">Acrobeloides nanus</name>
    <dbReference type="NCBI Taxonomy" id="290746"/>
    <lineage>
        <taxon>Eukaryota</taxon>
        <taxon>Metazoa</taxon>
        <taxon>Ecdysozoa</taxon>
        <taxon>Nematoda</taxon>
        <taxon>Chromadorea</taxon>
        <taxon>Rhabditida</taxon>
        <taxon>Tylenchina</taxon>
        <taxon>Cephalobomorpha</taxon>
        <taxon>Cephaloboidea</taxon>
        <taxon>Cephalobidae</taxon>
        <taxon>Acrobeloides</taxon>
    </lineage>
</organism>